<dbReference type="RefSeq" id="WP_114641785.1">
    <property type="nucleotide sequence ID" value="NZ_JAACIO010000007.1"/>
</dbReference>
<accession>A0ABX9KIQ9</accession>
<name>A0ABX9KIQ9_9FUSO</name>
<organism evidence="2 3">
    <name type="scientific">Psychrilyobacter piezotolerans</name>
    <dbReference type="NCBI Taxonomy" id="2293438"/>
    <lineage>
        <taxon>Bacteria</taxon>
        <taxon>Fusobacteriati</taxon>
        <taxon>Fusobacteriota</taxon>
        <taxon>Fusobacteriia</taxon>
        <taxon>Fusobacteriales</taxon>
        <taxon>Fusobacteriaceae</taxon>
        <taxon>Psychrilyobacter</taxon>
    </lineage>
</organism>
<protein>
    <submittedName>
        <fullName evidence="2">Uncharacterized protein</fullName>
    </submittedName>
</protein>
<keyword evidence="1" id="KW-0812">Transmembrane</keyword>
<keyword evidence="1" id="KW-0472">Membrane</keyword>
<proteinExistence type="predicted"/>
<dbReference type="Proteomes" id="UP000263486">
    <property type="component" value="Unassembled WGS sequence"/>
</dbReference>
<gene>
    <name evidence="2" type="ORF">DYH56_05110</name>
</gene>
<comment type="caution">
    <text evidence="2">The sequence shown here is derived from an EMBL/GenBank/DDBJ whole genome shotgun (WGS) entry which is preliminary data.</text>
</comment>
<dbReference type="EMBL" id="QUAJ01000006">
    <property type="protein sequence ID" value="REI42101.1"/>
    <property type="molecule type" value="Genomic_DNA"/>
</dbReference>
<evidence type="ECO:0000256" key="1">
    <source>
        <dbReference type="SAM" id="Phobius"/>
    </source>
</evidence>
<evidence type="ECO:0000313" key="3">
    <source>
        <dbReference type="Proteomes" id="UP000263486"/>
    </source>
</evidence>
<reference evidence="2 3" key="1">
    <citation type="submission" date="2018-08" db="EMBL/GenBank/DDBJ databases">
        <title>Draft genome sequence of Psychrilyobacter sp. strain SD5 isolated from Black Sea water.</title>
        <authorList>
            <person name="Yadav S."/>
            <person name="Villanueva L."/>
            <person name="Damste J.S.S."/>
        </authorList>
    </citation>
    <scope>NUCLEOTIDE SEQUENCE [LARGE SCALE GENOMIC DNA]</scope>
    <source>
        <strain evidence="2 3">SD5</strain>
    </source>
</reference>
<evidence type="ECO:0000313" key="2">
    <source>
        <dbReference type="EMBL" id="REI42101.1"/>
    </source>
</evidence>
<keyword evidence="1" id="KW-1133">Transmembrane helix</keyword>
<keyword evidence="3" id="KW-1185">Reference proteome</keyword>
<sequence>MDKIYWIFRIILYYTVYQNMEVFGNSIDFIITMVIIYYMPNMGFKFMGLIMDEIDSWTK</sequence>
<feature type="transmembrane region" description="Helical" evidence="1">
    <location>
        <begin position="22"/>
        <end position="39"/>
    </location>
</feature>